<keyword evidence="3" id="KW-1185">Reference proteome</keyword>
<evidence type="ECO:0000313" key="2">
    <source>
        <dbReference type="EMBL" id="MTW04310.1"/>
    </source>
</evidence>
<dbReference type="RefSeq" id="WP_155440656.1">
    <property type="nucleotide sequence ID" value="NZ_WNLA01000014.1"/>
</dbReference>
<comment type="caution">
    <text evidence="2">The sequence shown here is derived from an EMBL/GenBank/DDBJ whole genome shotgun (WGS) entry which is preliminary data.</text>
</comment>
<feature type="chain" id="PRO_5026724302" description="DUF2946 domain-containing protein" evidence="1">
    <location>
        <begin position="23"/>
        <end position="117"/>
    </location>
</feature>
<dbReference type="OrthoDB" id="9154883at2"/>
<dbReference type="EMBL" id="WNLA01000014">
    <property type="protein sequence ID" value="MTW04310.1"/>
    <property type="molecule type" value="Genomic_DNA"/>
</dbReference>
<evidence type="ECO:0000256" key="1">
    <source>
        <dbReference type="SAM" id="SignalP"/>
    </source>
</evidence>
<protein>
    <recommendedName>
        <fullName evidence="4">DUF2946 domain-containing protein</fullName>
    </recommendedName>
</protein>
<sequence>MIVKRHIAYALLSLLLVLSQQLGITHAISHLSDLSQRPQVAERDAVEQNFSASKNLALDQNCDQCLAFAHIANALDTPSYTFPVVEHSAPFVLVADTPLACKRTVCVFHSRAPPFFA</sequence>
<accession>A0A6L6Q3Q5</accession>
<gene>
    <name evidence="2" type="ORF">GM668_19715</name>
</gene>
<dbReference type="Proteomes" id="UP000484015">
    <property type="component" value="Unassembled WGS sequence"/>
</dbReference>
<feature type="signal peptide" evidence="1">
    <location>
        <begin position="1"/>
        <end position="22"/>
    </location>
</feature>
<evidence type="ECO:0008006" key="4">
    <source>
        <dbReference type="Google" id="ProtNLM"/>
    </source>
</evidence>
<proteinExistence type="predicted"/>
<reference evidence="2 3" key="1">
    <citation type="submission" date="2019-11" db="EMBL/GenBank/DDBJ databases">
        <title>Type strains purchased from KCTC, JCM and DSMZ.</title>
        <authorList>
            <person name="Lu H."/>
        </authorList>
    </citation>
    <scope>NUCLEOTIDE SEQUENCE [LARGE SCALE GENOMIC DNA]</scope>
    <source>
        <strain evidence="2 3">KCTC 42409</strain>
    </source>
</reference>
<evidence type="ECO:0000313" key="3">
    <source>
        <dbReference type="Proteomes" id="UP000484015"/>
    </source>
</evidence>
<organism evidence="2 3">
    <name type="scientific">Pseudoduganella ginsengisoli</name>
    <dbReference type="NCBI Taxonomy" id="1462440"/>
    <lineage>
        <taxon>Bacteria</taxon>
        <taxon>Pseudomonadati</taxon>
        <taxon>Pseudomonadota</taxon>
        <taxon>Betaproteobacteria</taxon>
        <taxon>Burkholderiales</taxon>
        <taxon>Oxalobacteraceae</taxon>
        <taxon>Telluria group</taxon>
        <taxon>Pseudoduganella</taxon>
    </lineage>
</organism>
<keyword evidence="1" id="KW-0732">Signal</keyword>
<name>A0A6L6Q3Q5_9BURK</name>
<dbReference type="AlphaFoldDB" id="A0A6L6Q3Q5"/>